<dbReference type="Gene3D" id="3.30.70.920">
    <property type="match status" value="1"/>
</dbReference>
<name>A0A193GA45_9BORD</name>
<keyword evidence="6" id="KW-1185">Reference proteome</keyword>
<dbReference type="GO" id="GO:0043200">
    <property type="term" value="P:response to amino acid"/>
    <property type="evidence" value="ECO:0007669"/>
    <property type="project" value="TreeGrafter"/>
</dbReference>
<evidence type="ECO:0000256" key="3">
    <source>
        <dbReference type="ARBA" id="ARBA00023163"/>
    </source>
</evidence>
<evidence type="ECO:0000313" key="5">
    <source>
        <dbReference type="EMBL" id="ANN76705.1"/>
    </source>
</evidence>
<sequence length="158" mass="18031">MPKEALDRTDRRILAELQRDGRLTNQELADRVSLSPSPCLRRVRRLEDEGYIRRYVALVDADKVGFGLVAYVTIRLNKHSGSSHAPMSDFARDVQAWPEVVACYAMTGDMDYLLRIQVQDLAHFSRFAMDTLMQHASVIDMRSSFALQKIKETTELAL</sequence>
<dbReference type="GO" id="GO:0006355">
    <property type="term" value="P:regulation of DNA-templated transcription"/>
    <property type="evidence" value="ECO:0007669"/>
    <property type="project" value="UniProtKB-ARBA"/>
</dbReference>
<dbReference type="PROSITE" id="PS50956">
    <property type="entry name" value="HTH_ASNC_2"/>
    <property type="match status" value="1"/>
</dbReference>
<dbReference type="OrthoDB" id="8526125at2"/>
<dbReference type="FunFam" id="1.10.10.10:FF:000186">
    <property type="entry name" value="AsnC family transcriptional regulator"/>
    <property type="match status" value="1"/>
</dbReference>
<proteinExistence type="predicted"/>
<dbReference type="InterPro" id="IPR036388">
    <property type="entry name" value="WH-like_DNA-bd_sf"/>
</dbReference>
<dbReference type="GO" id="GO:0005829">
    <property type="term" value="C:cytosol"/>
    <property type="evidence" value="ECO:0007669"/>
    <property type="project" value="TreeGrafter"/>
</dbReference>
<dbReference type="SUPFAM" id="SSF46785">
    <property type="entry name" value="Winged helix' DNA-binding domain"/>
    <property type="match status" value="1"/>
</dbReference>
<dbReference type="GO" id="GO:0043565">
    <property type="term" value="F:sequence-specific DNA binding"/>
    <property type="evidence" value="ECO:0007669"/>
    <property type="project" value="InterPro"/>
</dbReference>
<dbReference type="InterPro" id="IPR036390">
    <property type="entry name" value="WH_DNA-bd_sf"/>
</dbReference>
<evidence type="ECO:0000256" key="2">
    <source>
        <dbReference type="ARBA" id="ARBA00023125"/>
    </source>
</evidence>
<dbReference type="Pfam" id="PF13412">
    <property type="entry name" value="HTH_24"/>
    <property type="match status" value="1"/>
</dbReference>
<dbReference type="InterPro" id="IPR019888">
    <property type="entry name" value="Tscrpt_reg_AsnC-like"/>
</dbReference>
<keyword evidence="2" id="KW-0238">DNA-binding</keyword>
<protein>
    <submittedName>
        <fullName evidence="5">AsnC family transcriptional regulator</fullName>
    </submittedName>
</protein>
<organism evidence="5 6">
    <name type="scientific">Bordetella flabilis</name>
    <dbReference type="NCBI Taxonomy" id="463014"/>
    <lineage>
        <taxon>Bacteria</taxon>
        <taxon>Pseudomonadati</taxon>
        <taxon>Pseudomonadota</taxon>
        <taxon>Betaproteobacteria</taxon>
        <taxon>Burkholderiales</taxon>
        <taxon>Alcaligenaceae</taxon>
        <taxon>Bordetella</taxon>
    </lineage>
</organism>
<feature type="domain" description="HTH asnC-type" evidence="4">
    <location>
        <begin position="6"/>
        <end position="67"/>
    </location>
</feature>
<dbReference type="PANTHER" id="PTHR30154">
    <property type="entry name" value="LEUCINE-RESPONSIVE REGULATORY PROTEIN"/>
    <property type="match status" value="1"/>
</dbReference>
<dbReference type="Proteomes" id="UP000091926">
    <property type="component" value="Chromosome"/>
</dbReference>
<keyword evidence="1" id="KW-0805">Transcription regulation</keyword>
<dbReference type="PRINTS" id="PR00033">
    <property type="entry name" value="HTHASNC"/>
</dbReference>
<evidence type="ECO:0000259" key="4">
    <source>
        <dbReference type="PROSITE" id="PS50956"/>
    </source>
</evidence>
<dbReference type="CDD" id="cd00090">
    <property type="entry name" value="HTH_ARSR"/>
    <property type="match status" value="1"/>
</dbReference>
<evidence type="ECO:0000256" key="1">
    <source>
        <dbReference type="ARBA" id="ARBA00023015"/>
    </source>
</evidence>
<dbReference type="KEGG" id="bfz:BAU07_05870"/>
<dbReference type="InterPro" id="IPR000485">
    <property type="entry name" value="AsnC-type_HTH_dom"/>
</dbReference>
<dbReference type="InterPro" id="IPR019887">
    <property type="entry name" value="Tscrpt_reg_AsnC/Lrp_C"/>
</dbReference>
<reference evidence="5 6" key="1">
    <citation type="submission" date="2016-06" db="EMBL/GenBank/DDBJ databases">
        <title>Complete genome sequences of Bordetella bronchialis and Bordetella flabilis.</title>
        <authorList>
            <person name="LiPuma J.J."/>
            <person name="Spilker T."/>
        </authorList>
    </citation>
    <scope>NUCLEOTIDE SEQUENCE [LARGE SCALE GENOMIC DNA]</scope>
    <source>
        <strain evidence="5 6">AU10664</strain>
    </source>
</reference>
<dbReference type="InterPro" id="IPR011991">
    <property type="entry name" value="ArsR-like_HTH"/>
</dbReference>
<gene>
    <name evidence="5" type="ORF">BAU07_05870</name>
</gene>
<accession>A0A193GA45</accession>
<keyword evidence="3" id="KW-0804">Transcription</keyword>
<dbReference type="Pfam" id="PF01037">
    <property type="entry name" value="AsnC_trans_reg"/>
    <property type="match status" value="1"/>
</dbReference>
<dbReference type="PANTHER" id="PTHR30154:SF46">
    <property type="entry name" value="TRANSCRIPTIONAL REGULATORY PROTEIN"/>
    <property type="match status" value="1"/>
</dbReference>
<dbReference type="AlphaFoldDB" id="A0A193GA45"/>
<dbReference type="SMART" id="SM00344">
    <property type="entry name" value="HTH_ASNC"/>
    <property type="match status" value="1"/>
</dbReference>
<evidence type="ECO:0000313" key="6">
    <source>
        <dbReference type="Proteomes" id="UP000091926"/>
    </source>
</evidence>
<dbReference type="InterPro" id="IPR011008">
    <property type="entry name" value="Dimeric_a/b-barrel"/>
</dbReference>
<dbReference type="SUPFAM" id="SSF54909">
    <property type="entry name" value="Dimeric alpha+beta barrel"/>
    <property type="match status" value="1"/>
</dbReference>
<dbReference type="EMBL" id="CP016172">
    <property type="protein sequence ID" value="ANN76705.1"/>
    <property type="molecule type" value="Genomic_DNA"/>
</dbReference>
<dbReference type="RefSeq" id="WP_066654938.1">
    <property type="nucleotide sequence ID" value="NZ_CBCSCL010000016.1"/>
</dbReference>
<dbReference type="Gene3D" id="1.10.10.10">
    <property type="entry name" value="Winged helix-like DNA-binding domain superfamily/Winged helix DNA-binding domain"/>
    <property type="match status" value="1"/>
</dbReference>
<dbReference type="STRING" id="463014.BAU07_05870"/>